<comment type="subcellular location">
    <subcellularLocation>
        <location evidence="10">Cell membrane</location>
        <topology evidence="10">Peripheral membrane protein</topology>
    </subcellularLocation>
    <subcellularLocation>
        <location evidence="2">Membrane</location>
        <topology evidence="2">Peripheral membrane protein</topology>
    </subcellularLocation>
</comment>
<dbReference type="Gene3D" id="1.10.287.80">
    <property type="entry name" value="ATP synthase, gamma subunit, helix hairpin domain"/>
    <property type="match status" value="1"/>
</dbReference>
<evidence type="ECO:0000256" key="10">
    <source>
        <dbReference type="HAMAP-Rule" id="MF_00815"/>
    </source>
</evidence>
<evidence type="ECO:0000313" key="11">
    <source>
        <dbReference type="EMBL" id="MDZ5761907.1"/>
    </source>
</evidence>
<keyword evidence="7 10" id="KW-0472">Membrane</keyword>
<evidence type="ECO:0000256" key="9">
    <source>
        <dbReference type="ARBA" id="ARBA00023310"/>
    </source>
</evidence>
<dbReference type="EMBL" id="JARGYT010000009">
    <property type="protein sequence ID" value="MDZ5761907.1"/>
    <property type="molecule type" value="Genomic_DNA"/>
</dbReference>
<dbReference type="Pfam" id="PF00231">
    <property type="entry name" value="ATP-synt"/>
    <property type="match status" value="1"/>
</dbReference>
<proteinExistence type="inferred from homology"/>
<accession>A0ABU5L702</accession>
<comment type="similarity">
    <text evidence="3 10">Belongs to the ATPase gamma chain family.</text>
</comment>
<dbReference type="PRINTS" id="PR00126">
    <property type="entry name" value="ATPASEGAMMA"/>
</dbReference>
<evidence type="ECO:0000256" key="2">
    <source>
        <dbReference type="ARBA" id="ARBA00004170"/>
    </source>
</evidence>
<dbReference type="InterPro" id="IPR023632">
    <property type="entry name" value="ATP_synth_F1_gsu_CS"/>
</dbReference>
<comment type="function">
    <text evidence="1 10">Produces ATP from ADP in the presence of a proton gradient across the membrane. The gamma chain is believed to be important in regulating ATPase activity and the flow of protons through the CF(0) complex.</text>
</comment>
<name>A0ABU5L702_9RICK</name>
<evidence type="ECO:0000256" key="5">
    <source>
        <dbReference type="ARBA" id="ARBA00022781"/>
    </source>
</evidence>
<evidence type="ECO:0000313" key="12">
    <source>
        <dbReference type="Proteomes" id="UP001293791"/>
    </source>
</evidence>
<reference evidence="11 12" key="1">
    <citation type="submission" date="2023-02" db="EMBL/GenBank/DDBJ databases">
        <title>Host association and intracellularity evolved multiple times independently in the Rickettsiales.</title>
        <authorList>
            <person name="Castelli M."/>
            <person name="Nardi T."/>
            <person name="Gammuto L."/>
            <person name="Bellinzona G."/>
            <person name="Sabaneyeva E."/>
            <person name="Potekhin A."/>
            <person name="Serra V."/>
            <person name="Petroni G."/>
            <person name="Sassera D."/>
        </authorList>
    </citation>
    <scope>NUCLEOTIDE SEQUENCE [LARGE SCALE GENOMIC DNA]</scope>
    <source>
        <strain evidence="11 12">BOD18</strain>
    </source>
</reference>
<organism evidence="11 12">
    <name type="scientific">Candidatus Cyrtobacter comes</name>
    <dbReference type="NCBI Taxonomy" id="675776"/>
    <lineage>
        <taxon>Bacteria</taxon>
        <taxon>Pseudomonadati</taxon>
        <taxon>Pseudomonadota</taxon>
        <taxon>Alphaproteobacteria</taxon>
        <taxon>Rickettsiales</taxon>
        <taxon>Candidatus Midichloriaceae</taxon>
        <taxon>Candidatus Cyrtobacter</taxon>
    </lineage>
</organism>
<evidence type="ECO:0000256" key="6">
    <source>
        <dbReference type="ARBA" id="ARBA00023065"/>
    </source>
</evidence>
<evidence type="ECO:0000256" key="1">
    <source>
        <dbReference type="ARBA" id="ARBA00003456"/>
    </source>
</evidence>
<keyword evidence="8 10" id="KW-0139">CF(1)</keyword>
<evidence type="ECO:0000256" key="8">
    <source>
        <dbReference type="ARBA" id="ARBA00023196"/>
    </source>
</evidence>
<evidence type="ECO:0000256" key="4">
    <source>
        <dbReference type="ARBA" id="ARBA00022448"/>
    </source>
</evidence>
<keyword evidence="10" id="KW-1003">Cell membrane</keyword>
<dbReference type="Gene3D" id="3.40.1380.10">
    <property type="match status" value="1"/>
</dbReference>
<keyword evidence="6 10" id="KW-0406">Ion transport</keyword>
<keyword evidence="9 10" id="KW-0066">ATP synthesis</keyword>
<dbReference type="HAMAP" id="MF_00815">
    <property type="entry name" value="ATP_synth_gamma_bact"/>
    <property type="match status" value="1"/>
</dbReference>
<sequence>MPDLRQIKNRMNTVKSTKKITKAMYLISASRMNKARNLLKLATPYVTAFSNIASYLRTVHNNDNISYLIITSDRGMCGSFNSTLIKFAALQIQSAKEIIFVGRSGYSSLKGLFKDKDVNLTLIEHNKIPEVNFAKKIASLLVKKNQDIRIIYTEFISVIKNLPSMLSLGSGLIEGDKSMNLEPSDILDSFYIDYINSQIYRALIHSTVSEHSTRMRAMDSASKNSLELLECLNTQYNRQRQAIVTRELIEVVSGAEAI</sequence>
<dbReference type="Proteomes" id="UP001293791">
    <property type="component" value="Unassembled WGS sequence"/>
</dbReference>
<dbReference type="PROSITE" id="PS00153">
    <property type="entry name" value="ATPASE_GAMMA"/>
    <property type="match status" value="1"/>
</dbReference>
<dbReference type="PANTHER" id="PTHR11693:SF22">
    <property type="entry name" value="ATP SYNTHASE SUBUNIT GAMMA, MITOCHONDRIAL"/>
    <property type="match status" value="1"/>
</dbReference>
<dbReference type="SUPFAM" id="SSF52943">
    <property type="entry name" value="ATP synthase (F1-ATPase), gamma subunit"/>
    <property type="match status" value="1"/>
</dbReference>
<evidence type="ECO:0000256" key="3">
    <source>
        <dbReference type="ARBA" id="ARBA00007681"/>
    </source>
</evidence>
<evidence type="ECO:0000256" key="7">
    <source>
        <dbReference type="ARBA" id="ARBA00023136"/>
    </source>
</evidence>
<comment type="subunit">
    <text evidence="10">F-type ATPases have 2 components, CF(1) - the catalytic core - and CF(0) - the membrane proton channel. CF(1) has five subunits: alpha(3), beta(3), gamma(1), delta(1), epsilon(1). CF(0) has three main subunits: a, b and c.</text>
</comment>
<comment type="caution">
    <text evidence="11">The sequence shown here is derived from an EMBL/GenBank/DDBJ whole genome shotgun (WGS) entry which is preliminary data.</text>
</comment>
<gene>
    <name evidence="10" type="primary">atpG</name>
    <name evidence="11" type="ORF">Cyrtocomes_00267</name>
</gene>
<dbReference type="PANTHER" id="PTHR11693">
    <property type="entry name" value="ATP SYNTHASE GAMMA CHAIN"/>
    <property type="match status" value="1"/>
</dbReference>
<protein>
    <recommendedName>
        <fullName evidence="10">ATP synthase gamma chain</fullName>
    </recommendedName>
    <alternativeName>
        <fullName evidence="10">ATP synthase F1 sector gamma subunit</fullName>
    </alternativeName>
    <alternativeName>
        <fullName evidence="10">F-ATPase gamma subunit</fullName>
    </alternativeName>
</protein>
<keyword evidence="5 10" id="KW-0375">Hydrogen ion transport</keyword>
<dbReference type="RefSeq" id="WP_322497404.1">
    <property type="nucleotide sequence ID" value="NZ_JARGYT010000009.1"/>
</dbReference>
<keyword evidence="12" id="KW-1185">Reference proteome</keyword>
<dbReference type="CDD" id="cd12151">
    <property type="entry name" value="F1-ATPase_gamma"/>
    <property type="match status" value="1"/>
</dbReference>
<dbReference type="InterPro" id="IPR035968">
    <property type="entry name" value="ATP_synth_F1_ATPase_gsu"/>
</dbReference>
<keyword evidence="4 10" id="KW-0813">Transport</keyword>
<dbReference type="InterPro" id="IPR000131">
    <property type="entry name" value="ATP_synth_F1_gsu"/>
</dbReference>